<dbReference type="GeneID" id="25303670"/>
<dbReference type="Gene3D" id="2.30.30.1060">
    <property type="match status" value="1"/>
</dbReference>
<dbReference type="AlphaFoldDB" id="A0A0D2F3C2"/>
<evidence type="ECO:0000313" key="4">
    <source>
        <dbReference type="Proteomes" id="UP000053029"/>
    </source>
</evidence>
<dbReference type="HOGENOM" id="CLU_177181_0_0_1"/>
<feature type="region of interest" description="Disordered" evidence="1">
    <location>
        <begin position="1"/>
        <end position="79"/>
    </location>
</feature>
<name>A0A0D2F3C2_9EURO</name>
<evidence type="ECO:0000313" key="3">
    <source>
        <dbReference type="EMBL" id="KIW81157.1"/>
    </source>
</evidence>
<evidence type="ECO:0000256" key="1">
    <source>
        <dbReference type="SAM" id="MobiDB-lite"/>
    </source>
</evidence>
<evidence type="ECO:0000259" key="2">
    <source>
        <dbReference type="Pfam" id="PF11160"/>
    </source>
</evidence>
<feature type="domain" description="Hypervirulence associated protein TUDOR" evidence="2">
    <location>
        <begin position="22"/>
        <end position="68"/>
    </location>
</feature>
<protein>
    <recommendedName>
        <fullName evidence="2">Hypervirulence associated protein TUDOR domain-containing protein</fullName>
    </recommendedName>
</protein>
<dbReference type="EMBL" id="KN846971">
    <property type="protein sequence ID" value="KIW81157.1"/>
    <property type="molecule type" value="Genomic_DNA"/>
</dbReference>
<sequence length="79" mass="8561">MSEIKSKGGVQIAKGDTVSTPVEQILPGDDDSQQAEELLRDVKGATHPPAVVFTDQNGKRVAHRPGTLRDLSKDEDKDH</sequence>
<accession>A0A0D2F3C2</accession>
<dbReference type="STRING" id="1442368.A0A0D2F3C2"/>
<dbReference type="VEuPathDB" id="FungiDB:Z517_04180"/>
<dbReference type="InterPro" id="IPR021331">
    <property type="entry name" value="Hva1_TUDOR"/>
</dbReference>
<dbReference type="Pfam" id="PF11160">
    <property type="entry name" value="Hva1_TUDOR"/>
    <property type="match status" value="1"/>
</dbReference>
<dbReference type="RefSeq" id="XP_013284965.1">
    <property type="nucleotide sequence ID" value="XM_013429511.1"/>
</dbReference>
<dbReference type="OrthoDB" id="2138648at2759"/>
<feature type="compositionally biased region" description="Basic and acidic residues" evidence="1">
    <location>
        <begin position="70"/>
        <end position="79"/>
    </location>
</feature>
<keyword evidence="4" id="KW-1185">Reference proteome</keyword>
<organism evidence="3 4">
    <name type="scientific">Fonsecaea pedrosoi CBS 271.37</name>
    <dbReference type="NCBI Taxonomy" id="1442368"/>
    <lineage>
        <taxon>Eukaryota</taxon>
        <taxon>Fungi</taxon>
        <taxon>Dikarya</taxon>
        <taxon>Ascomycota</taxon>
        <taxon>Pezizomycotina</taxon>
        <taxon>Eurotiomycetes</taxon>
        <taxon>Chaetothyriomycetidae</taxon>
        <taxon>Chaetothyriales</taxon>
        <taxon>Herpotrichiellaceae</taxon>
        <taxon>Fonsecaea</taxon>
    </lineage>
</organism>
<proteinExistence type="predicted"/>
<gene>
    <name evidence="3" type="ORF">Z517_04180</name>
</gene>
<dbReference type="Proteomes" id="UP000053029">
    <property type="component" value="Unassembled WGS sequence"/>
</dbReference>
<reference evidence="3 4" key="1">
    <citation type="submission" date="2015-01" db="EMBL/GenBank/DDBJ databases">
        <title>The Genome Sequence of Fonsecaea pedrosoi CBS 271.37.</title>
        <authorList>
            <consortium name="The Broad Institute Genomics Platform"/>
            <person name="Cuomo C."/>
            <person name="de Hoog S."/>
            <person name="Gorbushina A."/>
            <person name="Stielow B."/>
            <person name="Teixiera M."/>
            <person name="Abouelleil A."/>
            <person name="Chapman S.B."/>
            <person name="Priest M."/>
            <person name="Young S.K."/>
            <person name="Wortman J."/>
            <person name="Nusbaum C."/>
            <person name="Birren B."/>
        </authorList>
    </citation>
    <scope>NUCLEOTIDE SEQUENCE [LARGE SCALE GENOMIC DNA]</scope>
    <source>
        <strain evidence="3 4">CBS 271.37</strain>
    </source>
</reference>